<evidence type="ECO:0000313" key="6">
    <source>
        <dbReference type="Proteomes" id="UP000823960"/>
    </source>
</evidence>
<name>A0A9D1NRA8_9FIRM</name>
<feature type="binding site" evidence="4">
    <location>
        <position position="99"/>
    </location>
    <ligand>
        <name>D-ribulose 5-phosphate</name>
        <dbReference type="ChEBI" id="CHEBI:58121"/>
    </ligand>
</feature>
<protein>
    <submittedName>
        <fullName evidence="5">Ribose 5-phosphate isomerase B</fullName>
        <ecNumber evidence="5">5.3.1.6</ecNumber>
    </submittedName>
</protein>
<proteinExistence type="inferred from homology"/>
<evidence type="ECO:0000256" key="4">
    <source>
        <dbReference type="PIRSR" id="PIRSR005384-2"/>
    </source>
</evidence>
<dbReference type="Pfam" id="PF02502">
    <property type="entry name" value="LacAB_rpiB"/>
    <property type="match status" value="1"/>
</dbReference>
<comment type="caution">
    <text evidence="5">The sequence shown here is derived from an EMBL/GenBank/DDBJ whole genome shotgun (WGS) entry which is preliminary data.</text>
</comment>
<comment type="similarity">
    <text evidence="1">Belongs to the LacAB/RpiB family.</text>
</comment>
<evidence type="ECO:0000313" key="5">
    <source>
        <dbReference type="EMBL" id="HIV10863.1"/>
    </source>
</evidence>
<feature type="binding site" evidence="4">
    <location>
        <position position="109"/>
    </location>
    <ligand>
        <name>D-ribulose 5-phosphate</name>
        <dbReference type="ChEBI" id="CHEBI:58121"/>
    </ligand>
</feature>
<evidence type="ECO:0000256" key="2">
    <source>
        <dbReference type="ARBA" id="ARBA00023235"/>
    </source>
</evidence>
<feature type="binding site" evidence="4">
    <location>
        <begin position="8"/>
        <end position="9"/>
    </location>
    <ligand>
        <name>D-ribulose 5-phosphate</name>
        <dbReference type="ChEBI" id="CHEBI:58121"/>
    </ligand>
</feature>
<dbReference type="NCBIfam" id="TIGR00689">
    <property type="entry name" value="rpiB_lacA_lacB"/>
    <property type="match status" value="1"/>
</dbReference>
<dbReference type="NCBIfam" id="NF004051">
    <property type="entry name" value="PRK05571.1"/>
    <property type="match status" value="1"/>
</dbReference>
<organism evidence="5 6">
    <name type="scientific">Candidatus Faeciplasma avium</name>
    <dbReference type="NCBI Taxonomy" id="2840798"/>
    <lineage>
        <taxon>Bacteria</taxon>
        <taxon>Bacillati</taxon>
        <taxon>Bacillota</taxon>
        <taxon>Clostridia</taxon>
        <taxon>Eubacteriales</taxon>
        <taxon>Oscillospiraceae</taxon>
        <taxon>Oscillospiraceae incertae sedis</taxon>
        <taxon>Candidatus Faeciplasma</taxon>
    </lineage>
</organism>
<dbReference type="EMBL" id="DVOL01000054">
    <property type="protein sequence ID" value="HIV10863.1"/>
    <property type="molecule type" value="Genomic_DNA"/>
</dbReference>
<feature type="binding site" evidence="4">
    <location>
        <position position="132"/>
    </location>
    <ligand>
        <name>D-ribulose 5-phosphate</name>
        <dbReference type="ChEBI" id="CHEBI:58121"/>
    </ligand>
</feature>
<evidence type="ECO:0000256" key="3">
    <source>
        <dbReference type="PIRSR" id="PIRSR005384-1"/>
    </source>
</evidence>
<accession>A0A9D1NRA8</accession>
<dbReference type="Proteomes" id="UP000823960">
    <property type="component" value="Unassembled WGS sequence"/>
</dbReference>
<dbReference type="PIRSF" id="PIRSF005384">
    <property type="entry name" value="RpiB_LacA_B"/>
    <property type="match status" value="1"/>
</dbReference>
<dbReference type="EC" id="5.3.1.6" evidence="5"/>
<dbReference type="GO" id="GO:0004751">
    <property type="term" value="F:ribose-5-phosphate isomerase activity"/>
    <property type="evidence" value="ECO:0007669"/>
    <property type="project" value="UniProtKB-EC"/>
</dbReference>
<gene>
    <name evidence="5" type="primary">rpiB</name>
    <name evidence="5" type="ORF">IAD28_04120</name>
</gene>
<dbReference type="InterPro" id="IPR051812">
    <property type="entry name" value="SPI_LacAB/RpiB"/>
</dbReference>
<reference evidence="5" key="2">
    <citation type="journal article" date="2021" name="PeerJ">
        <title>Extensive microbial diversity within the chicken gut microbiome revealed by metagenomics and culture.</title>
        <authorList>
            <person name="Gilroy R."/>
            <person name="Ravi A."/>
            <person name="Getino M."/>
            <person name="Pursley I."/>
            <person name="Horton D.L."/>
            <person name="Alikhan N.F."/>
            <person name="Baker D."/>
            <person name="Gharbi K."/>
            <person name="Hall N."/>
            <person name="Watson M."/>
            <person name="Adriaenssens E.M."/>
            <person name="Foster-Nyarko E."/>
            <person name="Jarju S."/>
            <person name="Secka A."/>
            <person name="Antonio M."/>
            <person name="Oren A."/>
            <person name="Chaudhuri R.R."/>
            <person name="La Ragione R."/>
            <person name="Hildebrand F."/>
            <person name="Pallen M.J."/>
        </authorList>
    </citation>
    <scope>NUCLEOTIDE SEQUENCE</scope>
    <source>
        <strain evidence="5">1370</strain>
    </source>
</reference>
<dbReference type="NCBIfam" id="TIGR01120">
    <property type="entry name" value="rpiB"/>
    <property type="match status" value="1"/>
</dbReference>
<feature type="active site" description="Proton donor" evidence="3">
    <location>
        <position position="98"/>
    </location>
</feature>
<feature type="binding site" evidence="4">
    <location>
        <begin position="66"/>
        <end position="70"/>
    </location>
    <ligand>
        <name>D-ribulose 5-phosphate</name>
        <dbReference type="ChEBI" id="CHEBI:58121"/>
    </ligand>
</feature>
<dbReference type="SUPFAM" id="SSF89623">
    <property type="entry name" value="Ribose/Galactose isomerase RpiB/AlsB"/>
    <property type="match status" value="1"/>
</dbReference>
<keyword evidence="2 5" id="KW-0413">Isomerase</keyword>
<dbReference type="GO" id="GO:0005975">
    <property type="term" value="P:carbohydrate metabolic process"/>
    <property type="evidence" value="ECO:0007669"/>
    <property type="project" value="InterPro"/>
</dbReference>
<dbReference type="InterPro" id="IPR036569">
    <property type="entry name" value="RpiB_LacA_LacB_sf"/>
</dbReference>
<feature type="active site" description="Proton acceptor" evidence="3">
    <location>
        <position position="65"/>
    </location>
</feature>
<dbReference type="AlphaFoldDB" id="A0A9D1NRA8"/>
<dbReference type="InterPro" id="IPR003500">
    <property type="entry name" value="RpiB_LacA_LacB"/>
</dbReference>
<evidence type="ECO:0000256" key="1">
    <source>
        <dbReference type="ARBA" id="ARBA00008754"/>
    </source>
</evidence>
<dbReference type="Gene3D" id="3.40.1400.10">
    <property type="entry name" value="Sugar-phosphate isomerase, RpiB/LacA/LacB"/>
    <property type="match status" value="1"/>
</dbReference>
<dbReference type="PANTHER" id="PTHR43732:SF1">
    <property type="entry name" value="RIBOSE 5-PHOSPHATE ISOMERASE"/>
    <property type="match status" value="1"/>
</dbReference>
<sequence length="147" mass="15950">MIIGIGNDHAGTELKLEIIKHLEEKGVEYIDYGIAPGEKIDYPDAAKRVCKELVSGKVDRAILICGTGIGISIAANKVKGIRACACSDSFSAMYTRLHNDANALCLGGRVVGPGLACQLVDLFLETKFEGGRHQRRVDLISKMEEEF</sequence>
<feature type="binding site" evidence="4">
    <location>
        <position position="136"/>
    </location>
    <ligand>
        <name>D-ribulose 5-phosphate</name>
        <dbReference type="ChEBI" id="CHEBI:58121"/>
    </ligand>
</feature>
<reference evidence="5" key="1">
    <citation type="submission" date="2020-10" db="EMBL/GenBank/DDBJ databases">
        <authorList>
            <person name="Gilroy R."/>
        </authorList>
    </citation>
    <scope>NUCLEOTIDE SEQUENCE</scope>
    <source>
        <strain evidence="5">1370</strain>
    </source>
</reference>
<dbReference type="PANTHER" id="PTHR43732">
    <property type="entry name" value="RIBOSE 5-PHOSPHATE ISOMERASE-RELATED"/>
    <property type="match status" value="1"/>
</dbReference>
<dbReference type="InterPro" id="IPR004785">
    <property type="entry name" value="RpiB"/>
</dbReference>